<feature type="region of interest" description="Disordered" evidence="1">
    <location>
        <begin position="423"/>
        <end position="452"/>
    </location>
</feature>
<evidence type="ECO:0000256" key="1">
    <source>
        <dbReference type="SAM" id="MobiDB-lite"/>
    </source>
</evidence>
<sequence length="909" mass="97217">MATTIGTIEIEMAANIARLSADLGAARNEVNRTMGEIQRSVSSMQDGIQSGMNGVTAAFGKVNVALAAITTALAGGAAFKSAVEETVNMTKEANALGKSLGISATEASILNIALGDIYQSSDTMLAANKAMTKQLVSNEDAFKSLGVATRDQNGHYRNSLDIMLDVNGRLLAFREGTDRNIEGMKVYGKAWGEVQGILKLNTELMEASRTKARELGLAVGAENVEATARYRAAMNDVGDVISAVRKTIGDAMLPRLTETANWFANIGPQAVEVMRAVMETFVSVSSSVSTAVSAAWNAIADVFVTVVEVVKAALGDGSPSISGMQLFKNMCAVVEIAVIALRTGFQESFAAIGLAVELVVIGLKEFGQIAAAALRLDWAGVKQAWADGSAAAAEAVERNAARMSKAAAQARQDMGAAVERAYADPKQPTPTQAKTGGQQSSGKTDSGAKPKSRIKDFEAGLVELKAARDRENDLNHTFFEFSKEQERAYWQNILQTRNLSKEERIAVERKLLDASLAVHKEAAQAQQEEIKRQIDATRAGSLERVQLTMQAAAKIGEQYGLESREYRKAQDEVRRAAIERAKEIEKMEQMQVDARRNASLHGLAMERDRLSQSKQLGDISGAEELAALRDLEERKYRIELKAAEDRAALVAADPIAYQQAMDKIAQIKQQHDLEMQRNSAAMALEQRQEALQMFQPFTNAFEKSINGMIQGTLIFSQAMRNMAQSIVLEFVNMGVKMVAQWLAAEAAKTLASRTGTAVRSTLEQSAAVASKSIAVTSANVEIGAKAAGAAAGAAQSQASIPFAGWGLAAAAFASVMALVLGAKSVVASAAGGFDIPAGLNPMTQLHEREMVLPAEHADTIRGLSGTGGQQPINIQLSTFDTQGVKRFLMDNGNVIADSLRAQARNFKTV</sequence>
<accession>A0A2Z6GBS8</accession>
<protein>
    <submittedName>
        <fullName evidence="2">Uncharacterized protein</fullName>
    </submittedName>
</protein>
<name>A0A2Z6GBS8_9PROT</name>
<evidence type="ECO:0000313" key="3">
    <source>
        <dbReference type="Proteomes" id="UP000033070"/>
    </source>
</evidence>
<dbReference type="STRING" id="1188319.OYT1_01935"/>
<evidence type="ECO:0000313" key="2">
    <source>
        <dbReference type="EMBL" id="BBE50832.1"/>
    </source>
</evidence>
<gene>
    <name evidence="2" type="ORF">OYT1_ch1275</name>
</gene>
<proteinExistence type="predicted"/>
<feature type="compositionally biased region" description="Polar residues" evidence="1">
    <location>
        <begin position="429"/>
        <end position="444"/>
    </location>
</feature>
<dbReference type="AlphaFoldDB" id="A0A2Z6GBS8"/>
<dbReference type="RefSeq" id="WP_062627100.1">
    <property type="nucleotide sequence ID" value="NZ_AP018738.1"/>
</dbReference>
<dbReference type="EMBL" id="AP018738">
    <property type="protein sequence ID" value="BBE50832.1"/>
    <property type="molecule type" value="Genomic_DNA"/>
</dbReference>
<dbReference type="Proteomes" id="UP000033070">
    <property type="component" value="Chromosome"/>
</dbReference>
<reference evidence="2 3" key="1">
    <citation type="submission" date="2018-06" db="EMBL/GenBank/DDBJ databases">
        <title>OYT1 Genome Sequencing.</title>
        <authorList>
            <person name="Kato S."/>
            <person name="Itoh T."/>
            <person name="Ohkuma M."/>
        </authorList>
    </citation>
    <scope>NUCLEOTIDE SEQUENCE [LARGE SCALE GENOMIC DNA]</scope>
    <source>
        <strain evidence="2 3">OYT1</strain>
    </source>
</reference>
<dbReference type="OrthoDB" id="363355at2"/>
<dbReference type="KEGG" id="fam:OYT1_ch1275"/>
<keyword evidence="3" id="KW-1185">Reference proteome</keyword>
<organism evidence="2 3">
    <name type="scientific">Ferriphaselus amnicola</name>
    <dbReference type="NCBI Taxonomy" id="1188319"/>
    <lineage>
        <taxon>Bacteria</taxon>
        <taxon>Pseudomonadati</taxon>
        <taxon>Pseudomonadota</taxon>
        <taxon>Betaproteobacteria</taxon>
        <taxon>Nitrosomonadales</taxon>
        <taxon>Gallionellaceae</taxon>
        <taxon>Ferriphaselus</taxon>
    </lineage>
</organism>